<dbReference type="PANTHER" id="PTHR48106:SF8">
    <property type="entry name" value="OS02G0805600 PROTEIN"/>
    <property type="match status" value="1"/>
</dbReference>
<reference evidence="4" key="1">
    <citation type="submission" date="2019-09" db="EMBL/GenBank/DDBJ databases">
        <title>Draft genome information of white flower Hibiscus syriacus.</title>
        <authorList>
            <person name="Kim Y.-M."/>
        </authorList>
    </citation>
    <scope>NUCLEOTIDE SEQUENCE [LARGE SCALE GENOMIC DNA]</scope>
    <source>
        <strain evidence="4">YM2019G1</strain>
    </source>
</reference>
<comment type="caution">
    <text evidence="4">The sequence shown here is derived from an EMBL/GenBank/DDBJ whole genome shotgun (WGS) entry which is preliminary data.</text>
</comment>
<dbReference type="InterPro" id="IPR013154">
    <property type="entry name" value="ADH-like_N"/>
</dbReference>
<feature type="domain" description="Alcohol dehydrogenase-like N-terminal" evidence="3">
    <location>
        <begin position="9"/>
        <end position="59"/>
    </location>
</feature>
<dbReference type="Pfam" id="PF08240">
    <property type="entry name" value="ADH_N"/>
    <property type="match status" value="1"/>
</dbReference>
<keyword evidence="1" id="KW-0521">NADP</keyword>
<dbReference type="InterPro" id="IPR011032">
    <property type="entry name" value="GroES-like_sf"/>
</dbReference>
<dbReference type="Gene3D" id="3.90.180.10">
    <property type="entry name" value="Medium-chain alcohol dehydrogenases, catalytic domain"/>
    <property type="match status" value="1"/>
</dbReference>
<dbReference type="SUPFAM" id="SSF50129">
    <property type="entry name" value="GroES-like"/>
    <property type="match status" value="1"/>
</dbReference>
<evidence type="ECO:0000313" key="5">
    <source>
        <dbReference type="Proteomes" id="UP000436088"/>
    </source>
</evidence>
<evidence type="ECO:0000256" key="2">
    <source>
        <dbReference type="ARBA" id="ARBA00023002"/>
    </source>
</evidence>
<dbReference type="Proteomes" id="UP000436088">
    <property type="component" value="Unassembled WGS sequence"/>
</dbReference>
<evidence type="ECO:0000313" key="4">
    <source>
        <dbReference type="EMBL" id="KAE8728568.1"/>
    </source>
</evidence>
<dbReference type="EMBL" id="VEPZ02000255">
    <property type="protein sequence ID" value="KAE8728568.1"/>
    <property type="molecule type" value="Genomic_DNA"/>
</dbReference>
<gene>
    <name evidence="4" type="ORF">F3Y22_tig00004205pilonHSYRG00038</name>
</gene>
<keyword evidence="5" id="KW-1185">Reference proteome</keyword>
<evidence type="ECO:0000256" key="1">
    <source>
        <dbReference type="ARBA" id="ARBA00022857"/>
    </source>
</evidence>
<proteinExistence type="predicted"/>
<dbReference type="PANTHER" id="PTHR48106">
    <property type="entry name" value="QUINONE OXIDOREDUCTASE PIG3-RELATED"/>
    <property type="match status" value="1"/>
</dbReference>
<keyword evidence="2" id="KW-0560">Oxidoreductase</keyword>
<evidence type="ECO:0000259" key="3">
    <source>
        <dbReference type="Pfam" id="PF08240"/>
    </source>
</evidence>
<name>A0A6A3CMX6_HIBSY</name>
<dbReference type="GO" id="GO:0016651">
    <property type="term" value="F:oxidoreductase activity, acting on NAD(P)H"/>
    <property type="evidence" value="ECO:0007669"/>
    <property type="project" value="TreeGrafter"/>
</dbReference>
<sequence length="62" mass="6431">MKAEVTKNPGVSTYPGLECSGVIESVGENVSRWKACVILSGGGYAEKVAVPATQVLPIPSRV</sequence>
<dbReference type="AlphaFoldDB" id="A0A6A3CMX6"/>
<organism evidence="4 5">
    <name type="scientific">Hibiscus syriacus</name>
    <name type="common">Rose of Sharon</name>
    <dbReference type="NCBI Taxonomy" id="106335"/>
    <lineage>
        <taxon>Eukaryota</taxon>
        <taxon>Viridiplantae</taxon>
        <taxon>Streptophyta</taxon>
        <taxon>Embryophyta</taxon>
        <taxon>Tracheophyta</taxon>
        <taxon>Spermatophyta</taxon>
        <taxon>Magnoliopsida</taxon>
        <taxon>eudicotyledons</taxon>
        <taxon>Gunneridae</taxon>
        <taxon>Pentapetalae</taxon>
        <taxon>rosids</taxon>
        <taxon>malvids</taxon>
        <taxon>Malvales</taxon>
        <taxon>Malvaceae</taxon>
        <taxon>Malvoideae</taxon>
        <taxon>Hibiscus</taxon>
    </lineage>
</organism>
<dbReference type="GO" id="GO:0070402">
    <property type="term" value="F:NADPH binding"/>
    <property type="evidence" value="ECO:0007669"/>
    <property type="project" value="TreeGrafter"/>
</dbReference>
<protein>
    <recommendedName>
        <fullName evidence="3">Alcohol dehydrogenase-like N-terminal domain-containing protein</fullName>
    </recommendedName>
</protein>
<accession>A0A6A3CMX6</accession>